<keyword evidence="12" id="KW-1185">Reference proteome</keyword>
<dbReference type="PROSITE" id="PS50330">
    <property type="entry name" value="UIM"/>
    <property type="match status" value="2"/>
</dbReference>
<dbReference type="GO" id="GO:0005886">
    <property type="term" value="C:plasma membrane"/>
    <property type="evidence" value="ECO:0007669"/>
    <property type="project" value="UniProtKB-SubCell"/>
</dbReference>
<dbReference type="GO" id="GO:0005770">
    <property type="term" value="C:late endosome"/>
    <property type="evidence" value="ECO:0007669"/>
    <property type="project" value="UniProtKB-SubCell"/>
</dbReference>
<dbReference type="Pfam" id="PF11904">
    <property type="entry name" value="ANKRD13_C"/>
    <property type="match status" value="1"/>
</dbReference>
<dbReference type="InterPro" id="IPR003903">
    <property type="entry name" value="UIM_dom"/>
</dbReference>
<organism evidence="11 12">
    <name type="scientific">Diploptera punctata</name>
    <name type="common">Pacific beetle cockroach</name>
    <dbReference type="NCBI Taxonomy" id="6984"/>
    <lineage>
        <taxon>Eukaryota</taxon>
        <taxon>Metazoa</taxon>
        <taxon>Ecdysozoa</taxon>
        <taxon>Arthropoda</taxon>
        <taxon>Hexapoda</taxon>
        <taxon>Insecta</taxon>
        <taxon>Pterygota</taxon>
        <taxon>Neoptera</taxon>
        <taxon>Polyneoptera</taxon>
        <taxon>Dictyoptera</taxon>
        <taxon>Blattodea</taxon>
        <taxon>Blaberoidea</taxon>
        <taxon>Blaberidae</taxon>
        <taxon>Diplopterinae</taxon>
        <taxon>Diploptera</taxon>
    </lineage>
</organism>
<dbReference type="Gene3D" id="1.25.40.20">
    <property type="entry name" value="Ankyrin repeat-containing domain"/>
    <property type="match status" value="1"/>
</dbReference>
<feature type="non-terminal residue" evidence="11">
    <location>
        <position position="1"/>
    </location>
</feature>
<comment type="subcellular location">
    <subcellularLocation>
        <location evidence="1">Cell membrane</location>
    </subcellularLocation>
    <subcellularLocation>
        <location evidence="2">Late endosome</location>
    </subcellularLocation>
</comment>
<proteinExistence type="predicted"/>
<dbReference type="Proteomes" id="UP001233999">
    <property type="component" value="Unassembled WGS sequence"/>
</dbReference>
<evidence type="ECO:0000256" key="2">
    <source>
        <dbReference type="ARBA" id="ARBA00004603"/>
    </source>
</evidence>
<keyword evidence="4" id="KW-0677">Repeat</keyword>
<dbReference type="InterPro" id="IPR036770">
    <property type="entry name" value="Ankyrin_rpt-contain_sf"/>
</dbReference>
<evidence type="ECO:0000256" key="8">
    <source>
        <dbReference type="SAM" id="Coils"/>
    </source>
</evidence>
<dbReference type="InterPro" id="IPR002110">
    <property type="entry name" value="Ankyrin_rpt"/>
</dbReference>
<comment type="function">
    <text evidence="6">Ubiquitin-binding protein that specifically recognizes and binds 'Lys-63'-linked ubiquitin. Does not bind 'Lys-48'-linked ubiquitin. Positively regulates the internalization of ligand-activated EGFR by binding to the Ub moiety of ubiquitinated EGFR at the cell membrane.</text>
</comment>
<evidence type="ECO:0000313" key="11">
    <source>
        <dbReference type="EMBL" id="KAJ9585239.1"/>
    </source>
</evidence>
<dbReference type="EMBL" id="JASPKZ010007289">
    <property type="protein sequence ID" value="KAJ9585239.1"/>
    <property type="molecule type" value="Genomic_DNA"/>
</dbReference>
<comment type="caution">
    <text evidence="11">The sequence shown here is derived from an EMBL/GenBank/DDBJ whole genome shotgun (WGS) entry which is preliminary data.</text>
</comment>
<dbReference type="PROSITE" id="PS50297">
    <property type="entry name" value="ANK_REP_REGION"/>
    <property type="match status" value="1"/>
</dbReference>
<dbReference type="AlphaFoldDB" id="A0AAD8ECX9"/>
<evidence type="ECO:0000256" key="5">
    <source>
        <dbReference type="ARBA" id="ARBA00023136"/>
    </source>
</evidence>
<feature type="coiled-coil region" evidence="8">
    <location>
        <begin position="522"/>
        <end position="551"/>
    </location>
</feature>
<evidence type="ECO:0000256" key="7">
    <source>
        <dbReference type="PROSITE-ProRule" id="PRU00023"/>
    </source>
</evidence>
<dbReference type="PANTHER" id="PTHR12447:SF31">
    <property type="entry name" value="LD31969P"/>
    <property type="match status" value="1"/>
</dbReference>
<evidence type="ECO:0000256" key="4">
    <source>
        <dbReference type="ARBA" id="ARBA00022737"/>
    </source>
</evidence>
<dbReference type="SUPFAM" id="SSF48403">
    <property type="entry name" value="Ankyrin repeat"/>
    <property type="match status" value="1"/>
</dbReference>
<keyword evidence="8" id="KW-0175">Coiled coil</keyword>
<protein>
    <recommendedName>
        <fullName evidence="10">Ankyrin repeat domain-containing protein</fullName>
    </recommendedName>
</protein>
<feature type="domain" description="Ankyrin repeat" evidence="10">
    <location>
        <begin position="125"/>
        <end position="408"/>
    </location>
</feature>
<dbReference type="Gene3D" id="6.10.140.100">
    <property type="match status" value="1"/>
</dbReference>
<evidence type="ECO:0000256" key="6">
    <source>
        <dbReference type="ARBA" id="ARBA00024956"/>
    </source>
</evidence>
<keyword evidence="7" id="KW-0040">ANK repeat</keyword>
<dbReference type="Pfam" id="PF12796">
    <property type="entry name" value="Ank_2"/>
    <property type="match status" value="1"/>
</dbReference>
<keyword evidence="5" id="KW-0472">Membrane</keyword>
<evidence type="ECO:0000256" key="1">
    <source>
        <dbReference type="ARBA" id="ARBA00004236"/>
    </source>
</evidence>
<reference evidence="11" key="2">
    <citation type="submission" date="2023-05" db="EMBL/GenBank/DDBJ databases">
        <authorList>
            <person name="Fouks B."/>
        </authorList>
    </citation>
    <scope>NUCLEOTIDE SEQUENCE</scope>
    <source>
        <strain evidence="11">Stay&amp;Tobe</strain>
        <tissue evidence="11">Testes</tissue>
    </source>
</reference>
<dbReference type="InterPro" id="IPR055285">
    <property type="entry name" value="ANKRD13_C"/>
</dbReference>
<evidence type="ECO:0000259" key="10">
    <source>
        <dbReference type="Pfam" id="PF11904"/>
    </source>
</evidence>
<feature type="repeat" description="ANK" evidence="7">
    <location>
        <begin position="9"/>
        <end position="41"/>
    </location>
</feature>
<gene>
    <name evidence="11" type="ORF">L9F63_002939</name>
</gene>
<evidence type="ECO:0000256" key="9">
    <source>
        <dbReference type="SAM" id="MobiDB-lite"/>
    </source>
</evidence>
<dbReference type="SMART" id="SM00248">
    <property type="entry name" value="ANK"/>
    <property type="match status" value="2"/>
</dbReference>
<dbReference type="SMART" id="SM00726">
    <property type="entry name" value="UIM"/>
    <property type="match status" value="4"/>
</dbReference>
<feature type="region of interest" description="Disordered" evidence="9">
    <location>
        <begin position="487"/>
        <end position="516"/>
    </location>
</feature>
<accession>A0AAD8ECX9</accession>
<keyword evidence="3" id="KW-1003">Cell membrane</keyword>
<reference evidence="11" key="1">
    <citation type="journal article" date="2023" name="IScience">
        <title>Live-bearing cockroach genome reveals convergent evolutionary mechanisms linked to viviparity in insects and beyond.</title>
        <authorList>
            <person name="Fouks B."/>
            <person name="Harrison M.C."/>
            <person name="Mikhailova A.A."/>
            <person name="Marchal E."/>
            <person name="English S."/>
            <person name="Carruthers M."/>
            <person name="Jennings E.C."/>
            <person name="Chiamaka E.L."/>
            <person name="Frigard R.A."/>
            <person name="Pippel M."/>
            <person name="Attardo G.M."/>
            <person name="Benoit J.B."/>
            <person name="Bornberg-Bauer E."/>
            <person name="Tobe S.S."/>
        </authorList>
    </citation>
    <scope>NUCLEOTIDE SEQUENCE</scope>
    <source>
        <strain evidence="11">Stay&amp;Tobe</strain>
    </source>
</reference>
<name>A0AAD8ECX9_DIPPU</name>
<dbReference type="InterPro" id="IPR021832">
    <property type="entry name" value="ANKRD13"/>
</dbReference>
<evidence type="ECO:0000256" key="3">
    <source>
        <dbReference type="ARBA" id="ARBA00022475"/>
    </source>
</evidence>
<sequence length="556" mass="63625">HDKEKRDARGRTPLMLAVTLGHLESARTLLQHSTNVNTENRDGWTVVQEAVSTGDPELLQLVLERRDFQRYSSRVGGIPELLQKLKEAPDFYVEMKWEFTSWVPLVSRMCPSDTYKVYKQGSNVRIDTTLLGFDQTNWQRGNRSYVFKGQSDSAVMMEVDHETQQVYIEQMRMISAEDLQFLQPSEDAISTRLTTPIVTTYVDTDKISFERNKSGMWGWRSDKCESVNGYECKVFGASNVELVTKTRTEHLTEMDKVKAKAPKTPFTVFFGYCRGRRKAGTSRSQQYGILDIGRPKEINTKIQKFKATLWLSENYPLSLQEQIMPIVDLMAISSSHFAKLKDFIQMQLPAGFPVKIEIPLFHVLNARITFGNIFGLDEEIPGVTRITEDDRITCVVDDSCFIPPTSYTKLAEVRRQFSIEEEDELLQFAIQQSLVEAGSEKDEVDIWEALRAQRPSRPNTPNIHTEEERQLQRAIQASLALYQQNLTASSPESGSSAVRSSPEGGESTTPDSLIVSDHDLQMALVLSQREREEEERQRRQEEEMLEQVLQLSLREK</sequence>
<dbReference type="PANTHER" id="PTHR12447">
    <property type="entry name" value="ANKYRIN REPEAT DOMAIN-CONTAINING PROTEIN 13"/>
    <property type="match status" value="1"/>
</dbReference>
<dbReference type="PROSITE" id="PS50088">
    <property type="entry name" value="ANK_REPEAT"/>
    <property type="match status" value="1"/>
</dbReference>
<feature type="compositionally biased region" description="Polar residues" evidence="9">
    <location>
        <begin position="487"/>
        <end position="499"/>
    </location>
</feature>
<evidence type="ECO:0000313" key="12">
    <source>
        <dbReference type="Proteomes" id="UP001233999"/>
    </source>
</evidence>